<evidence type="ECO:0000313" key="1">
    <source>
        <dbReference type="EMBL" id="KGF92019.1"/>
    </source>
</evidence>
<protein>
    <submittedName>
        <fullName evidence="1">Uncharacterized protein</fullName>
    </submittedName>
</protein>
<sequence length="43" mass="5095">MKKYLCSVEKKYSMISITYNYKSKLTNKIFQIKKGSCNRSLLI</sequence>
<dbReference type="EMBL" id="JNAJ01000011">
    <property type="protein sequence ID" value="KGF92019.1"/>
    <property type="molecule type" value="Genomic_DNA"/>
</dbReference>
<evidence type="ECO:0000313" key="2">
    <source>
        <dbReference type="Proteomes" id="UP000030491"/>
    </source>
</evidence>
<dbReference type="AlphaFoldDB" id="A0A0A1ZUT3"/>
<organism evidence="1 2">
    <name type="scientific">Prochlorococcus marinus str. MIT 9116</name>
    <dbReference type="NCBI Taxonomy" id="167544"/>
    <lineage>
        <taxon>Bacteria</taxon>
        <taxon>Bacillati</taxon>
        <taxon>Cyanobacteriota</taxon>
        <taxon>Cyanophyceae</taxon>
        <taxon>Synechococcales</taxon>
        <taxon>Prochlorococcaceae</taxon>
        <taxon>Prochlorococcus</taxon>
    </lineage>
</organism>
<accession>A0A0A1ZUT3</accession>
<dbReference type="Proteomes" id="UP000030491">
    <property type="component" value="Unassembled WGS sequence"/>
</dbReference>
<comment type="caution">
    <text evidence="1">The sequence shown here is derived from an EMBL/GenBank/DDBJ whole genome shotgun (WGS) entry which is preliminary data.</text>
</comment>
<reference evidence="2" key="1">
    <citation type="journal article" date="2014" name="Sci. Data">
        <title>Genomes of diverse isolates of the marine cyanobacterium Prochlorococcus.</title>
        <authorList>
            <person name="Biller S."/>
            <person name="Berube P."/>
            <person name="Thompson J."/>
            <person name="Kelly L."/>
            <person name="Roggensack S."/>
            <person name="Awad L."/>
            <person name="Roache-Johnson K."/>
            <person name="Ding H."/>
            <person name="Giovannoni S.J."/>
            <person name="Moore L.R."/>
            <person name="Chisholm S.W."/>
        </authorList>
    </citation>
    <scope>NUCLEOTIDE SEQUENCE [LARGE SCALE GENOMIC DNA]</scope>
</reference>
<proteinExistence type="predicted"/>
<gene>
    <name evidence="1" type="ORF">EU93_0833</name>
</gene>
<name>A0A0A1ZUT3_PROMR</name>